<feature type="region of interest" description="Disordered" evidence="1">
    <location>
        <begin position="1"/>
        <end position="20"/>
    </location>
</feature>
<sequence>MPARRPVLPSLKPQGPGCNDSSLRERVVNVATSLPFLAVGRHELGQSKNSDRKIYGLSMLAVGLAATAYHCSSGSIRKAFRRADYWTIALASSRLARVVHGGKVRIHHSSIATDLEVVLA</sequence>
<gene>
    <name evidence="2" type="ORF">WJX84_012011</name>
</gene>
<accession>A0AAW1RNY7</accession>
<dbReference type="AlphaFoldDB" id="A0AAW1RNY7"/>
<evidence type="ECO:0000256" key="1">
    <source>
        <dbReference type="SAM" id="MobiDB-lite"/>
    </source>
</evidence>
<comment type="caution">
    <text evidence="2">The sequence shown here is derived from an EMBL/GenBank/DDBJ whole genome shotgun (WGS) entry which is preliminary data.</text>
</comment>
<organism evidence="2 3">
    <name type="scientific">Apatococcus fuscideae</name>
    <dbReference type="NCBI Taxonomy" id="2026836"/>
    <lineage>
        <taxon>Eukaryota</taxon>
        <taxon>Viridiplantae</taxon>
        <taxon>Chlorophyta</taxon>
        <taxon>core chlorophytes</taxon>
        <taxon>Trebouxiophyceae</taxon>
        <taxon>Chlorellales</taxon>
        <taxon>Chlorellaceae</taxon>
        <taxon>Apatococcus</taxon>
    </lineage>
</organism>
<evidence type="ECO:0000313" key="3">
    <source>
        <dbReference type="Proteomes" id="UP001485043"/>
    </source>
</evidence>
<reference evidence="2 3" key="1">
    <citation type="journal article" date="2024" name="Nat. Commun.">
        <title>Phylogenomics reveals the evolutionary origins of lichenization in chlorophyte algae.</title>
        <authorList>
            <person name="Puginier C."/>
            <person name="Libourel C."/>
            <person name="Otte J."/>
            <person name="Skaloud P."/>
            <person name="Haon M."/>
            <person name="Grisel S."/>
            <person name="Petersen M."/>
            <person name="Berrin J.G."/>
            <person name="Delaux P.M."/>
            <person name="Dal Grande F."/>
            <person name="Keller J."/>
        </authorList>
    </citation>
    <scope>NUCLEOTIDE SEQUENCE [LARGE SCALE GENOMIC DNA]</scope>
    <source>
        <strain evidence="2 3">SAG 2523</strain>
    </source>
</reference>
<dbReference type="Proteomes" id="UP001485043">
    <property type="component" value="Unassembled WGS sequence"/>
</dbReference>
<dbReference type="PANTHER" id="PTHR35100">
    <property type="entry name" value="FOLD PROTEIN"/>
    <property type="match status" value="1"/>
</dbReference>
<keyword evidence="3" id="KW-1185">Reference proteome</keyword>
<protein>
    <submittedName>
        <fullName evidence="2">Uncharacterized protein</fullName>
    </submittedName>
</protein>
<proteinExistence type="predicted"/>
<evidence type="ECO:0000313" key="2">
    <source>
        <dbReference type="EMBL" id="KAK9835265.1"/>
    </source>
</evidence>
<name>A0AAW1RNY7_9CHLO</name>
<dbReference type="EMBL" id="JALJOV010002063">
    <property type="protein sequence ID" value="KAK9835265.1"/>
    <property type="molecule type" value="Genomic_DNA"/>
</dbReference>
<dbReference type="PANTHER" id="PTHR35100:SF1">
    <property type="entry name" value="F15H11.13 PROTEIN"/>
    <property type="match status" value="1"/>
</dbReference>